<dbReference type="Proteomes" id="UP000615446">
    <property type="component" value="Unassembled WGS sequence"/>
</dbReference>
<dbReference type="Pfam" id="PF00078">
    <property type="entry name" value="RVT_1"/>
    <property type="match status" value="1"/>
</dbReference>
<proteinExistence type="predicted"/>
<keyword evidence="2" id="KW-0695">RNA-directed DNA polymerase</keyword>
<organism evidence="2 3">
    <name type="scientific">Rhizophagus clarus</name>
    <dbReference type="NCBI Taxonomy" id="94130"/>
    <lineage>
        <taxon>Eukaryota</taxon>
        <taxon>Fungi</taxon>
        <taxon>Fungi incertae sedis</taxon>
        <taxon>Mucoromycota</taxon>
        <taxon>Glomeromycotina</taxon>
        <taxon>Glomeromycetes</taxon>
        <taxon>Glomerales</taxon>
        <taxon>Glomeraceae</taxon>
        <taxon>Rhizophagus</taxon>
    </lineage>
</organism>
<comment type="caution">
    <text evidence="2">The sequence shown here is derived from an EMBL/GenBank/DDBJ whole genome shotgun (WGS) entry which is preliminary data.</text>
</comment>
<sequence>MVTSEDGLQELLLHPDEVRQAATNAYVSQFRKRNSQIDSLDAHPIWKNAYEPILKADEHIYESIEKNFTLPFWITILQNINKNSTPGTSGITYQLIPRGLEIFDNFPIPKPEKFEYNMANVRPIALLEVVRKIFTKFISTQLSDILQDHNVLCYANYCGLKGESMASPIRLINNLIEDAKENSKELWIVLQDISKAFDSISLDFLDLALKRIGLPSHAVNCIVNLFKGRTVQVATAFGPSPSFQAADGIDQGDSLSPLLWRIYYDPLLATITALPTKGYNMECVWPHNPRDPNTWETFSHRIAASAYIDDTAWIDCTRNRIQHTLDMARSFYELVDININHKKCELIVINPSLPRPFLSVSLGTHERDTIHPIQTETRYLGMWISPKNTRSLTKQRLRRTRDEFLHTIRHKKLFLAHVVYLINKVLYPKLIYLNQLTTFTKPEWDAIERPILAFVKHTIGVQRSCPNSALYHEGIVGLHCLWMVVSTAGIMNLCTVLNDHNDATFTTLLRLRQAQLLMKLPDCCFSVHSRFRSLYMAASRSNLALFYLLLASDLHINIKLDQIDRLNFSIKNIEFLLLDIWSKSYNAASITRINNKHSQFPLVDLSQLIAGDGSSLMTWKQYRTLAGLSRKGPKAKWFTQLERSVLASSDSRYLLPEYRSTQSTFYITRFLKPPSQDGRQKEWVTVQEVYYDHSCNCSFVNDKDTHTVVWPKHSLIMFQLNVTFSNAQETPYWIIHSPLWFIGYDQSTFNDYIAILDGDYHQPHGARTSRHEPMDCLISIPHDQRDDNIWINRWIGSSDDKDHLIEIKDSLNSVNELSFYTDGSVQNGVPSHLR</sequence>
<evidence type="ECO:0000313" key="3">
    <source>
        <dbReference type="Proteomes" id="UP000615446"/>
    </source>
</evidence>
<dbReference type="EMBL" id="BLAL01000160">
    <property type="protein sequence ID" value="GES86307.1"/>
    <property type="molecule type" value="Genomic_DNA"/>
</dbReference>
<gene>
    <name evidence="2" type="ORF">RCL2_001336800</name>
</gene>
<keyword evidence="2" id="KW-0548">Nucleotidyltransferase</keyword>
<dbReference type="InterPro" id="IPR000477">
    <property type="entry name" value="RT_dom"/>
</dbReference>
<dbReference type="PROSITE" id="PS50878">
    <property type="entry name" value="RT_POL"/>
    <property type="match status" value="1"/>
</dbReference>
<dbReference type="CDD" id="cd01650">
    <property type="entry name" value="RT_nLTR_like"/>
    <property type="match status" value="1"/>
</dbReference>
<feature type="domain" description="Reverse transcriptase" evidence="1">
    <location>
        <begin position="89"/>
        <end position="362"/>
    </location>
</feature>
<name>A0A8H3LDD0_9GLOM</name>
<protein>
    <submittedName>
        <fullName evidence="2">Reverse transcriptase family protein</fullName>
    </submittedName>
</protein>
<keyword evidence="2" id="KW-0808">Transferase</keyword>
<dbReference type="AlphaFoldDB" id="A0A8H3LDD0"/>
<dbReference type="PANTHER" id="PTHR31635">
    <property type="entry name" value="REVERSE TRANSCRIPTASE DOMAIN-CONTAINING PROTEIN-RELATED"/>
    <property type="match status" value="1"/>
</dbReference>
<accession>A0A8H3LDD0</accession>
<reference evidence="2" key="1">
    <citation type="submission" date="2019-10" db="EMBL/GenBank/DDBJ databases">
        <title>Conservation and host-specific expression of non-tandemly repeated heterogenous ribosome RNA gene in arbuscular mycorrhizal fungi.</title>
        <authorList>
            <person name="Maeda T."/>
            <person name="Kobayashi Y."/>
            <person name="Nakagawa T."/>
            <person name="Ezawa T."/>
            <person name="Yamaguchi K."/>
            <person name="Bino T."/>
            <person name="Nishimoto Y."/>
            <person name="Shigenobu S."/>
            <person name="Kawaguchi M."/>
        </authorList>
    </citation>
    <scope>NUCLEOTIDE SEQUENCE</scope>
    <source>
        <strain evidence="2">HR1</strain>
    </source>
</reference>
<dbReference type="PANTHER" id="PTHR31635:SF196">
    <property type="entry name" value="REVERSE TRANSCRIPTASE DOMAIN-CONTAINING PROTEIN-RELATED"/>
    <property type="match status" value="1"/>
</dbReference>
<evidence type="ECO:0000259" key="1">
    <source>
        <dbReference type="PROSITE" id="PS50878"/>
    </source>
</evidence>
<evidence type="ECO:0000313" key="2">
    <source>
        <dbReference type="EMBL" id="GES86307.1"/>
    </source>
</evidence>
<dbReference type="GO" id="GO:0003964">
    <property type="term" value="F:RNA-directed DNA polymerase activity"/>
    <property type="evidence" value="ECO:0007669"/>
    <property type="project" value="UniProtKB-KW"/>
</dbReference>
<dbReference type="OrthoDB" id="2435398at2759"/>